<dbReference type="EMBL" id="CP046621">
    <property type="protein sequence ID" value="QGW77656.1"/>
    <property type="molecule type" value="Genomic_DNA"/>
</dbReference>
<dbReference type="Pfam" id="PF13333">
    <property type="entry name" value="rve_2"/>
    <property type="match status" value="1"/>
</dbReference>
<dbReference type="InterPro" id="IPR050900">
    <property type="entry name" value="Transposase_IS3/IS150/IS904"/>
</dbReference>
<evidence type="ECO:0000259" key="1">
    <source>
        <dbReference type="PROSITE" id="PS50994"/>
    </source>
</evidence>
<proteinExistence type="predicted"/>
<dbReference type="GO" id="GO:0003676">
    <property type="term" value="F:nucleic acid binding"/>
    <property type="evidence" value="ECO:0007669"/>
    <property type="project" value="InterPro"/>
</dbReference>
<gene>
    <name evidence="2" type="ORF">GPJ81_11465</name>
    <name evidence="3" type="ORF">GPJ81_13475</name>
    <name evidence="4" type="ORF">GPJ81_16745</name>
</gene>
<dbReference type="Gene3D" id="3.30.420.10">
    <property type="entry name" value="Ribonuclease H-like superfamily/Ribonuclease H"/>
    <property type="match status" value="1"/>
</dbReference>
<dbReference type="EMBL" id="CP046621">
    <property type="protein sequence ID" value="QGW78263.1"/>
    <property type="molecule type" value="Genomic_DNA"/>
</dbReference>
<dbReference type="PANTHER" id="PTHR46889:SF4">
    <property type="entry name" value="TRANSPOSASE INSO FOR INSERTION SEQUENCE ELEMENT IS911B-RELATED"/>
    <property type="match status" value="1"/>
</dbReference>
<evidence type="ECO:0000313" key="5">
    <source>
        <dbReference type="Proteomes" id="UP000426235"/>
    </source>
</evidence>
<dbReference type="AlphaFoldDB" id="A0A6I6GS30"/>
<dbReference type="EMBL" id="CP046621">
    <property type="protein sequence ID" value="QGW77273.1"/>
    <property type="molecule type" value="Genomic_DNA"/>
</dbReference>
<name>A0A6I6GS30_9PSED</name>
<reference evidence="2" key="1">
    <citation type="submission" date="2019-12" db="EMBL/GenBank/DDBJ databases">
        <title>Hybrid Genome Assemblies of two High G+C Isolates from Undergraduate Microbiology Courses.</title>
        <authorList>
            <person name="Ne Ville C.J."/>
            <person name="Enright D."/>
            <person name="Hernandez I."/>
            <person name="Dodsworth J."/>
            <person name="Orwin P.M."/>
        </authorList>
    </citation>
    <scope>NUCLEOTIDE SEQUENCE [LARGE SCALE GENOMIC DNA]</scope>
    <source>
        <strain evidence="2">Neo</strain>
    </source>
</reference>
<dbReference type="PANTHER" id="PTHR46889">
    <property type="entry name" value="TRANSPOSASE INSF FOR INSERTION SEQUENCE IS3B-RELATED"/>
    <property type="match status" value="1"/>
</dbReference>
<evidence type="ECO:0000313" key="2">
    <source>
        <dbReference type="EMBL" id="QGW77273.1"/>
    </source>
</evidence>
<dbReference type="GO" id="GO:0015074">
    <property type="term" value="P:DNA integration"/>
    <property type="evidence" value="ECO:0007669"/>
    <property type="project" value="InterPro"/>
</dbReference>
<evidence type="ECO:0000313" key="3">
    <source>
        <dbReference type="EMBL" id="QGW77656.1"/>
    </source>
</evidence>
<dbReference type="InterPro" id="IPR025948">
    <property type="entry name" value="HTH-like_dom"/>
</dbReference>
<sequence>MLCQRVQVRYAFVAKERAQFPVRLLCRVLGVSASGFYDYLNRPVRPDPDKQIRIDLRRIHAASRSTYGRPRLVEALRQMPHRVGHKRVTRLMQEEGIHGKPKARFRPQTTDSRHFQPVASNVLDRQFSVQSANPAWVSDITYISTREGWLYLAVVLSIQTRQVLGYSLADRMPDDLVERAFINAWNASLGSSGVVFHSDQGRQYTSSKFRQALAEKGFTQSMSRKGNCWDNAVAESFFATLKKEEASGVYQSKRLAYGAIASYIHGFYNSSRLHSALGYRSPNAYAKGLKQKP</sequence>
<dbReference type="InterPro" id="IPR012337">
    <property type="entry name" value="RNaseH-like_sf"/>
</dbReference>
<evidence type="ECO:0000313" key="4">
    <source>
        <dbReference type="EMBL" id="QGW78263.1"/>
    </source>
</evidence>
<keyword evidence="5" id="KW-1185">Reference proteome</keyword>
<dbReference type="InterPro" id="IPR036397">
    <property type="entry name" value="RNaseH_sf"/>
</dbReference>
<accession>A0A6I6GS30</accession>
<dbReference type="PROSITE" id="PS50994">
    <property type="entry name" value="INTEGRASE"/>
    <property type="match status" value="1"/>
</dbReference>
<feature type="domain" description="Integrase catalytic" evidence="1">
    <location>
        <begin position="113"/>
        <end position="290"/>
    </location>
</feature>
<dbReference type="SUPFAM" id="SSF53098">
    <property type="entry name" value="Ribonuclease H-like"/>
    <property type="match status" value="1"/>
</dbReference>
<organism evidence="2 5">
    <name type="scientific">Pseudomonas alkylphenolica</name>
    <dbReference type="NCBI Taxonomy" id="237609"/>
    <lineage>
        <taxon>Bacteria</taxon>
        <taxon>Pseudomonadati</taxon>
        <taxon>Pseudomonadota</taxon>
        <taxon>Gammaproteobacteria</taxon>
        <taxon>Pseudomonadales</taxon>
        <taxon>Pseudomonadaceae</taxon>
        <taxon>Pseudomonas</taxon>
    </lineage>
</organism>
<dbReference type="InterPro" id="IPR001584">
    <property type="entry name" value="Integrase_cat-core"/>
</dbReference>
<dbReference type="InterPro" id="IPR048020">
    <property type="entry name" value="Transpos_IS3"/>
</dbReference>
<dbReference type="Proteomes" id="UP000426235">
    <property type="component" value="Chromosome"/>
</dbReference>
<dbReference type="NCBIfam" id="NF033516">
    <property type="entry name" value="transpos_IS3"/>
    <property type="match status" value="1"/>
</dbReference>
<protein>
    <submittedName>
        <fullName evidence="2">IS3 family transposase</fullName>
    </submittedName>
</protein>
<dbReference type="Pfam" id="PF00665">
    <property type="entry name" value="rve"/>
    <property type="match status" value="1"/>
</dbReference>
<dbReference type="Pfam" id="PF13276">
    <property type="entry name" value="HTH_21"/>
    <property type="match status" value="1"/>
</dbReference>